<evidence type="ECO:0000313" key="2">
    <source>
        <dbReference type="EMBL" id="KNC83170.1"/>
    </source>
</evidence>
<dbReference type="AlphaFoldDB" id="A0A0L0G274"/>
<name>A0A0L0G274_9EUKA</name>
<dbReference type="RefSeq" id="XP_014157072.1">
    <property type="nucleotide sequence ID" value="XM_014301597.1"/>
</dbReference>
<sequence>MNILTTVTLAMGLVGAKSASMDIYPAPYDGSIDVTGMGQTFYKVSKGQVLNEHKDIKVDLKKYEYETTLDRFDRGLEACANHKGCMSFDLIEENLKCYLTYKIFTGWDDGQLKTDKNAVLGFLVQSGRFWG</sequence>
<dbReference type="GeneID" id="25905080"/>
<dbReference type="EMBL" id="KQ241858">
    <property type="protein sequence ID" value="KNC83170.1"/>
    <property type="molecule type" value="Genomic_DNA"/>
</dbReference>
<gene>
    <name evidence="2" type="ORF">SARC_04576</name>
</gene>
<reference evidence="2 3" key="1">
    <citation type="submission" date="2011-02" db="EMBL/GenBank/DDBJ databases">
        <title>The Genome Sequence of Sphaeroforma arctica JP610.</title>
        <authorList>
            <consortium name="The Broad Institute Genome Sequencing Platform"/>
            <person name="Russ C."/>
            <person name="Cuomo C."/>
            <person name="Young S.K."/>
            <person name="Zeng Q."/>
            <person name="Gargeya S."/>
            <person name="Alvarado L."/>
            <person name="Berlin A."/>
            <person name="Chapman S.B."/>
            <person name="Chen Z."/>
            <person name="Freedman E."/>
            <person name="Gellesch M."/>
            <person name="Goldberg J."/>
            <person name="Griggs A."/>
            <person name="Gujja S."/>
            <person name="Heilman E."/>
            <person name="Heiman D."/>
            <person name="Howarth C."/>
            <person name="Mehta T."/>
            <person name="Neiman D."/>
            <person name="Pearson M."/>
            <person name="Roberts A."/>
            <person name="Saif S."/>
            <person name="Shea T."/>
            <person name="Shenoy N."/>
            <person name="Sisk P."/>
            <person name="Stolte C."/>
            <person name="Sykes S."/>
            <person name="White J."/>
            <person name="Yandava C."/>
            <person name="Burger G."/>
            <person name="Gray M.W."/>
            <person name="Holland P.W.H."/>
            <person name="King N."/>
            <person name="Lang F.B.F."/>
            <person name="Roger A.J."/>
            <person name="Ruiz-Trillo I."/>
            <person name="Haas B."/>
            <person name="Nusbaum C."/>
            <person name="Birren B."/>
        </authorList>
    </citation>
    <scope>NUCLEOTIDE SEQUENCE [LARGE SCALE GENOMIC DNA]</scope>
    <source>
        <strain evidence="2 3">JP610</strain>
    </source>
</reference>
<organism evidence="2 3">
    <name type="scientific">Sphaeroforma arctica JP610</name>
    <dbReference type="NCBI Taxonomy" id="667725"/>
    <lineage>
        <taxon>Eukaryota</taxon>
        <taxon>Ichthyosporea</taxon>
        <taxon>Ichthyophonida</taxon>
        <taxon>Sphaeroforma</taxon>
    </lineage>
</organism>
<dbReference type="Proteomes" id="UP000054560">
    <property type="component" value="Unassembled WGS sequence"/>
</dbReference>
<keyword evidence="3" id="KW-1185">Reference proteome</keyword>
<feature type="chain" id="PRO_5005539176" description="Apple domain-containing protein" evidence="1">
    <location>
        <begin position="19"/>
        <end position="131"/>
    </location>
</feature>
<keyword evidence="1" id="KW-0732">Signal</keyword>
<evidence type="ECO:0000256" key="1">
    <source>
        <dbReference type="SAM" id="SignalP"/>
    </source>
</evidence>
<proteinExistence type="predicted"/>
<evidence type="ECO:0000313" key="3">
    <source>
        <dbReference type="Proteomes" id="UP000054560"/>
    </source>
</evidence>
<feature type="signal peptide" evidence="1">
    <location>
        <begin position="1"/>
        <end position="18"/>
    </location>
</feature>
<protein>
    <recommendedName>
        <fullName evidence="4">Apple domain-containing protein</fullName>
    </recommendedName>
</protein>
<evidence type="ECO:0008006" key="4">
    <source>
        <dbReference type="Google" id="ProtNLM"/>
    </source>
</evidence>
<accession>A0A0L0G274</accession>